<feature type="transmembrane region" description="Helical" evidence="9">
    <location>
        <begin position="290"/>
        <end position="315"/>
    </location>
</feature>
<organism evidence="11 12">
    <name type="scientific">Bariatricus massiliensis</name>
    <dbReference type="NCBI Taxonomy" id="1745713"/>
    <lineage>
        <taxon>Bacteria</taxon>
        <taxon>Bacillati</taxon>
        <taxon>Bacillota</taxon>
        <taxon>Clostridia</taxon>
        <taxon>Lachnospirales</taxon>
        <taxon>Lachnospiraceae</taxon>
        <taxon>Bariatricus</taxon>
    </lineage>
</organism>
<keyword evidence="5" id="KW-0598">Phosphotransferase system</keyword>
<reference evidence="11 12" key="1">
    <citation type="submission" date="2021-10" db="EMBL/GenBank/DDBJ databases">
        <title>Collection of gut derived symbiotic bacterial strains cultured from healthy donors.</title>
        <authorList>
            <person name="Lin H."/>
            <person name="Littmann E."/>
            <person name="Kohout C."/>
            <person name="Pamer E.G."/>
        </authorList>
    </citation>
    <scope>NUCLEOTIDE SEQUENCE [LARGE SCALE GENOMIC DNA]</scope>
    <source>
        <strain evidence="11 12">DFI.1.165</strain>
    </source>
</reference>
<evidence type="ECO:0000256" key="8">
    <source>
        <dbReference type="ARBA" id="ARBA00023136"/>
    </source>
</evidence>
<keyword evidence="8 9" id="KW-0472">Membrane</keyword>
<evidence type="ECO:0000256" key="7">
    <source>
        <dbReference type="ARBA" id="ARBA00022989"/>
    </source>
</evidence>
<feature type="transmembrane region" description="Helical" evidence="9">
    <location>
        <begin position="106"/>
        <end position="131"/>
    </location>
</feature>
<comment type="caution">
    <text evidence="11">The sequence shown here is derived from an EMBL/GenBank/DDBJ whole genome shotgun (WGS) entry which is preliminary data.</text>
</comment>
<dbReference type="PROSITE" id="PS51103">
    <property type="entry name" value="PTS_EIIC_TYPE_1"/>
    <property type="match status" value="1"/>
</dbReference>
<keyword evidence="4" id="KW-0762">Sugar transport</keyword>
<dbReference type="EMBL" id="JAJCIS010000003">
    <property type="protein sequence ID" value="MCB7387078.1"/>
    <property type="molecule type" value="Genomic_DNA"/>
</dbReference>
<keyword evidence="7 9" id="KW-1133">Transmembrane helix</keyword>
<feature type="domain" description="PTS EIIC type-1" evidence="10">
    <location>
        <begin position="14"/>
        <end position="362"/>
    </location>
</feature>
<evidence type="ECO:0000256" key="6">
    <source>
        <dbReference type="ARBA" id="ARBA00022692"/>
    </source>
</evidence>
<evidence type="ECO:0000256" key="4">
    <source>
        <dbReference type="ARBA" id="ARBA00022597"/>
    </source>
</evidence>
<name>A0ABS8DF97_9FIRM</name>
<feature type="transmembrane region" description="Helical" evidence="9">
    <location>
        <begin position="192"/>
        <end position="219"/>
    </location>
</feature>
<protein>
    <submittedName>
        <fullName evidence="11">PTS transporter subunit EIIC</fullName>
    </submittedName>
</protein>
<keyword evidence="2" id="KW-0813">Transport</keyword>
<dbReference type="RefSeq" id="WP_066733709.1">
    <property type="nucleotide sequence ID" value="NZ_JAJCIQ010000003.1"/>
</dbReference>
<evidence type="ECO:0000256" key="1">
    <source>
        <dbReference type="ARBA" id="ARBA00004651"/>
    </source>
</evidence>
<keyword evidence="6 9" id="KW-0812">Transmembrane</keyword>
<dbReference type="InterPro" id="IPR003352">
    <property type="entry name" value="PTS_EIIC"/>
</dbReference>
<feature type="transmembrane region" description="Helical" evidence="9">
    <location>
        <begin position="52"/>
        <end position="74"/>
    </location>
</feature>
<keyword evidence="12" id="KW-1185">Reference proteome</keyword>
<keyword evidence="3" id="KW-1003">Cell membrane</keyword>
<proteinExistence type="predicted"/>
<evidence type="ECO:0000256" key="3">
    <source>
        <dbReference type="ARBA" id="ARBA00022475"/>
    </source>
</evidence>
<evidence type="ECO:0000313" key="11">
    <source>
        <dbReference type="EMBL" id="MCB7387078.1"/>
    </source>
</evidence>
<evidence type="ECO:0000256" key="9">
    <source>
        <dbReference type="SAM" id="Phobius"/>
    </source>
</evidence>
<feature type="transmembrane region" description="Helical" evidence="9">
    <location>
        <begin position="21"/>
        <end position="40"/>
    </location>
</feature>
<gene>
    <name evidence="11" type="ORF">LIZ65_07225</name>
</gene>
<evidence type="ECO:0000313" key="12">
    <source>
        <dbReference type="Proteomes" id="UP001299546"/>
    </source>
</evidence>
<dbReference type="InterPro" id="IPR013013">
    <property type="entry name" value="PTS_EIIC_1"/>
</dbReference>
<accession>A0ABS8DF97</accession>
<feature type="transmembrane region" description="Helical" evidence="9">
    <location>
        <begin position="81"/>
        <end position="100"/>
    </location>
</feature>
<dbReference type="InterPro" id="IPR050558">
    <property type="entry name" value="PTS_Sugar-Specific_Components"/>
</dbReference>
<dbReference type="PANTHER" id="PTHR30175">
    <property type="entry name" value="PHOSPHOTRANSFERASE SYSTEM TRANSPORT PROTEIN"/>
    <property type="match status" value="1"/>
</dbReference>
<feature type="transmembrane region" description="Helical" evidence="9">
    <location>
        <begin position="231"/>
        <end position="252"/>
    </location>
</feature>
<feature type="transmembrane region" description="Helical" evidence="9">
    <location>
        <begin position="151"/>
        <end position="172"/>
    </location>
</feature>
<comment type="subcellular location">
    <subcellularLocation>
        <location evidence="1">Cell membrane</location>
        <topology evidence="1">Multi-pass membrane protein</topology>
    </subcellularLocation>
</comment>
<evidence type="ECO:0000259" key="10">
    <source>
        <dbReference type="PROSITE" id="PS51103"/>
    </source>
</evidence>
<feature type="transmembrane region" description="Helical" evidence="9">
    <location>
        <begin position="335"/>
        <end position="354"/>
    </location>
</feature>
<dbReference type="PANTHER" id="PTHR30175:SF1">
    <property type="entry name" value="PTS SYSTEM ARBUTIN-, CELLOBIOSE-, AND SALICIN-SPECIFIC EIIBC COMPONENT-RELATED"/>
    <property type="match status" value="1"/>
</dbReference>
<evidence type="ECO:0000256" key="2">
    <source>
        <dbReference type="ARBA" id="ARBA00022448"/>
    </source>
</evidence>
<feature type="transmembrane region" description="Helical" evidence="9">
    <location>
        <begin position="264"/>
        <end position="283"/>
    </location>
</feature>
<evidence type="ECO:0000256" key="5">
    <source>
        <dbReference type="ARBA" id="ARBA00022683"/>
    </source>
</evidence>
<sequence>MIRKISSLFSTGMNHLSACMLPLIPMITAGSLIKLIWLLLDAANLAGGNTGAILSILGDTPFYFLPVLAGITAAQHFGANLFYSVGAACALVMPGLANMMEGAGSLSFLAIPVVKTTYTYSVLPVILLVWFLAKIEPHMERIFPPILRGTVYPLCIFLSAVLLGILVIGPLGTLISQGLAWILDFLSVRAGVLAWMLLAGIMPLLIPAGMHWVFVMIAITRLGAEGIDTGIMVSFFLVGMALGGADIATALFTRDSEYRMQAASAGLTVLLAGVSEPSLFGVCMKEKKTLFCVMASSAIAGVFQGIVGIHCYIYSFPAISSILMFSSKEEPDNLWKAAAAGGIAFVVSFILVTLTKIKKTDK</sequence>
<dbReference type="Proteomes" id="UP001299546">
    <property type="component" value="Unassembled WGS sequence"/>
</dbReference>
<dbReference type="Pfam" id="PF02378">
    <property type="entry name" value="PTS_EIIC"/>
    <property type="match status" value="1"/>
</dbReference>